<accession>Q0UV59</accession>
<protein>
    <submittedName>
        <fullName evidence="1">Uncharacterized protein</fullName>
    </submittedName>
</protein>
<evidence type="ECO:0000313" key="2">
    <source>
        <dbReference type="Proteomes" id="UP000001055"/>
    </source>
</evidence>
<name>Q0UV59_PHANO</name>
<dbReference type="EMBL" id="CH445330">
    <property type="protein sequence ID" value="EAT88115.1"/>
    <property type="molecule type" value="Genomic_DNA"/>
</dbReference>
<reference evidence="2" key="1">
    <citation type="journal article" date="2007" name="Plant Cell">
        <title>Dothideomycete-plant interactions illuminated by genome sequencing and EST analysis of the wheat pathogen Stagonospora nodorum.</title>
        <authorList>
            <person name="Hane J.K."/>
            <person name="Lowe R.G."/>
            <person name="Solomon P.S."/>
            <person name="Tan K.C."/>
            <person name="Schoch C.L."/>
            <person name="Spatafora J.W."/>
            <person name="Crous P.W."/>
            <person name="Kodira C."/>
            <person name="Birren B.W."/>
            <person name="Galagan J.E."/>
            <person name="Torriani S.F."/>
            <person name="McDonald B.A."/>
            <person name="Oliver R.P."/>
        </authorList>
    </citation>
    <scope>NUCLEOTIDE SEQUENCE [LARGE SCALE GENOMIC DNA]</scope>
    <source>
        <strain evidence="2">SN15 / ATCC MYA-4574 / FGSC 10173</strain>
    </source>
</reference>
<evidence type="ECO:0000313" key="1">
    <source>
        <dbReference type="EMBL" id="EAT88115.1"/>
    </source>
</evidence>
<gene>
    <name evidence="1" type="ORF">SNOG_04355</name>
</gene>
<dbReference type="InParanoid" id="Q0UV59"/>
<dbReference type="GeneID" id="5971642"/>
<dbReference type="RefSeq" id="XP_001794774.1">
    <property type="nucleotide sequence ID" value="XM_001794722.1"/>
</dbReference>
<dbReference type="KEGG" id="pno:SNOG_04355"/>
<sequence length="52" mass="5752">MPGIDLCGVLHRLLGTRKKALQRPAYFATEVDVLQNNEAMNAPEAIPKLFVT</sequence>
<dbReference type="Proteomes" id="UP000001055">
    <property type="component" value="Unassembled WGS sequence"/>
</dbReference>
<dbReference type="AlphaFoldDB" id="Q0UV59"/>
<proteinExistence type="predicted"/>
<organism evidence="1 2">
    <name type="scientific">Phaeosphaeria nodorum (strain SN15 / ATCC MYA-4574 / FGSC 10173)</name>
    <name type="common">Glume blotch fungus</name>
    <name type="synonym">Parastagonospora nodorum</name>
    <dbReference type="NCBI Taxonomy" id="321614"/>
    <lineage>
        <taxon>Eukaryota</taxon>
        <taxon>Fungi</taxon>
        <taxon>Dikarya</taxon>
        <taxon>Ascomycota</taxon>
        <taxon>Pezizomycotina</taxon>
        <taxon>Dothideomycetes</taxon>
        <taxon>Pleosporomycetidae</taxon>
        <taxon>Pleosporales</taxon>
        <taxon>Pleosporineae</taxon>
        <taxon>Phaeosphaeriaceae</taxon>
        <taxon>Parastagonospora</taxon>
    </lineage>
</organism>